<dbReference type="Gene3D" id="1.10.150.220">
    <property type="entry name" value="CPI-17"/>
    <property type="match status" value="1"/>
</dbReference>
<feature type="compositionally biased region" description="Low complexity" evidence="4">
    <location>
        <begin position="141"/>
        <end position="151"/>
    </location>
</feature>
<dbReference type="GO" id="GO:0005737">
    <property type="term" value="C:cytoplasm"/>
    <property type="evidence" value="ECO:0007669"/>
    <property type="project" value="InterPro"/>
</dbReference>
<dbReference type="SUPFAM" id="SSF81790">
    <property type="entry name" value="Myosin phosphatase inhibitor 17kDa protein, CPI-17"/>
    <property type="match status" value="1"/>
</dbReference>
<keyword evidence="2" id="KW-0597">Phosphoprotein</keyword>
<feature type="compositionally biased region" description="Gly residues" evidence="4">
    <location>
        <begin position="152"/>
        <end position="166"/>
    </location>
</feature>
<dbReference type="Ensembl" id="ENSAPLT00020004923.1">
    <property type="protein sequence ID" value="ENSAPLP00020004571.1"/>
    <property type="gene ID" value="ENSAPLG00020003374.1"/>
</dbReference>
<dbReference type="PANTHER" id="PTHR16188">
    <property type="entry name" value="PROTEIN PHOSPHATASE 1 INHIBITOR POTENTIATED BY PROTEIN KINASE C"/>
    <property type="match status" value="1"/>
</dbReference>
<evidence type="ECO:0000256" key="1">
    <source>
        <dbReference type="ARBA" id="ARBA00005483"/>
    </source>
</evidence>
<evidence type="ECO:0000256" key="3">
    <source>
        <dbReference type="ARBA" id="ARBA00023272"/>
    </source>
</evidence>
<comment type="similarity">
    <text evidence="1">Belongs to the PP1 inhibitor family.</text>
</comment>
<dbReference type="AlphaFoldDB" id="A0A8B9QWU5"/>
<feature type="region of interest" description="Disordered" evidence="4">
    <location>
        <begin position="1"/>
        <end position="33"/>
    </location>
</feature>
<sequence>MAIRGGPSHPARPRPPRLSPGPPPRRQARVTVRYDRRQLQRRLDTERWIDGRLGELYRGREVEMPDEVNIDDLLELPTDEERAQRLQVWGFFFWEGALMGHPPSVVLRCRLCAPPAPPPGSSCGHIWTGCAPPPRPPPRRLPTAPRAPGTAWGWGRGGGRGGDSSQ</sequence>
<dbReference type="Pfam" id="PF05361">
    <property type="entry name" value="PP1_inhibitor"/>
    <property type="match status" value="1"/>
</dbReference>
<reference evidence="5" key="2">
    <citation type="submission" date="2025-08" db="UniProtKB">
        <authorList>
            <consortium name="Ensembl"/>
        </authorList>
    </citation>
    <scope>IDENTIFICATION</scope>
</reference>
<feature type="compositionally biased region" description="Pro residues" evidence="4">
    <location>
        <begin position="16"/>
        <end position="25"/>
    </location>
</feature>
<protein>
    <submittedName>
        <fullName evidence="5">Protein phosphatase 1 regulatory inhibitor subunit 14A</fullName>
    </submittedName>
</protein>
<evidence type="ECO:0000313" key="5">
    <source>
        <dbReference type="Ensembl" id="ENSAPLP00020004571.1"/>
    </source>
</evidence>
<dbReference type="PANTHER" id="PTHR16188:SF4">
    <property type="entry name" value="PROTEIN PHOSPHATASE 1 REGULATORY SUBUNIT 14A"/>
    <property type="match status" value="1"/>
</dbReference>
<keyword evidence="3" id="KW-0650">Protein phosphatase inhibitor</keyword>
<reference evidence="5" key="1">
    <citation type="submission" date="2019-08" db="EMBL/GenBank/DDBJ databases">
        <title>Three high-quality genomes provides insights into domestication of ducks.</title>
        <authorList>
            <person name="Hou Z.C."/>
            <person name="Zhu F."/>
            <person name="Yin Z.T."/>
            <person name="Zhang F."/>
        </authorList>
    </citation>
    <scope>NUCLEOTIDE SEQUENCE [LARGE SCALE GENOMIC DNA]</scope>
</reference>
<evidence type="ECO:0000256" key="4">
    <source>
        <dbReference type="SAM" id="MobiDB-lite"/>
    </source>
</evidence>
<dbReference type="InterPro" id="IPR036658">
    <property type="entry name" value="CPI-17_sf"/>
</dbReference>
<organism evidence="5 6">
    <name type="scientific">Anas platyrhynchos</name>
    <name type="common">Mallard</name>
    <name type="synonym">Anas boschas</name>
    <dbReference type="NCBI Taxonomy" id="8839"/>
    <lineage>
        <taxon>Eukaryota</taxon>
        <taxon>Metazoa</taxon>
        <taxon>Chordata</taxon>
        <taxon>Craniata</taxon>
        <taxon>Vertebrata</taxon>
        <taxon>Euteleostomi</taxon>
        <taxon>Archelosauria</taxon>
        <taxon>Archosauria</taxon>
        <taxon>Dinosauria</taxon>
        <taxon>Saurischia</taxon>
        <taxon>Theropoda</taxon>
        <taxon>Coelurosauria</taxon>
        <taxon>Aves</taxon>
        <taxon>Neognathae</taxon>
        <taxon>Galloanserae</taxon>
        <taxon>Anseriformes</taxon>
        <taxon>Anatidae</taxon>
        <taxon>Anatinae</taxon>
        <taxon>Anas</taxon>
    </lineage>
</organism>
<evidence type="ECO:0000256" key="2">
    <source>
        <dbReference type="ARBA" id="ARBA00022553"/>
    </source>
</evidence>
<dbReference type="GO" id="GO:0004865">
    <property type="term" value="F:protein serine/threonine phosphatase inhibitor activity"/>
    <property type="evidence" value="ECO:0007669"/>
    <property type="project" value="TreeGrafter"/>
</dbReference>
<feature type="region of interest" description="Disordered" evidence="4">
    <location>
        <begin position="133"/>
        <end position="166"/>
    </location>
</feature>
<proteinExistence type="inferred from homology"/>
<dbReference type="InterPro" id="IPR008025">
    <property type="entry name" value="CPI-17"/>
</dbReference>
<accession>A0A8B9QWU5</accession>
<dbReference type="Proteomes" id="UP000694400">
    <property type="component" value="Chromosome 34"/>
</dbReference>
<reference evidence="5" key="3">
    <citation type="submission" date="2025-09" db="UniProtKB">
        <authorList>
            <consortium name="Ensembl"/>
        </authorList>
    </citation>
    <scope>IDENTIFICATION</scope>
</reference>
<evidence type="ECO:0000313" key="6">
    <source>
        <dbReference type="Proteomes" id="UP000694400"/>
    </source>
</evidence>
<name>A0A8B9QWU5_ANAPL</name>